<gene>
    <name evidence="1" type="ORF">EGT71_16020</name>
</gene>
<accession>A0A3R9EI97</accession>
<proteinExistence type="predicted"/>
<organism evidence="1 2">
    <name type="scientific">Atlantibacter subterraneus</name>
    <dbReference type="NCBI Taxonomy" id="255519"/>
    <lineage>
        <taxon>Bacteria</taxon>
        <taxon>Pseudomonadati</taxon>
        <taxon>Pseudomonadota</taxon>
        <taxon>Gammaproteobacteria</taxon>
        <taxon>Enterobacterales</taxon>
        <taxon>Enterobacteriaceae</taxon>
        <taxon>Atlantibacter</taxon>
    </lineage>
</organism>
<evidence type="ECO:0000313" key="2">
    <source>
        <dbReference type="Proteomes" id="UP000275331"/>
    </source>
</evidence>
<dbReference type="Proteomes" id="UP000275331">
    <property type="component" value="Unassembled WGS sequence"/>
</dbReference>
<reference evidence="1 2" key="1">
    <citation type="submission" date="2018-10" db="EMBL/GenBank/DDBJ databases">
        <title>Transmission dynamics of multidrug resistant bacteria on intensive care unit surfaces.</title>
        <authorList>
            <person name="D'Souza A.W."/>
            <person name="Potter R.F."/>
            <person name="Wallace M."/>
            <person name="Shupe A."/>
            <person name="Patel S."/>
            <person name="Sun S."/>
            <person name="Gul D."/>
            <person name="Kwon J.H."/>
            <person name="Andleeb S."/>
            <person name="Burnham C.-A.D."/>
            <person name="Dantas G."/>
        </authorList>
    </citation>
    <scope>NUCLEOTIDE SEQUENCE [LARGE SCALE GENOMIC DNA]</scope>
    <source>
        <strain evidence="1 2">AS_373</strain>
    </source>
</reference>
<sequence length="95" mass="10874">MNLPRLCGLAPTPISRGHSKSRRRGFAFHTRTSHSPSQYPFRIGTQVLRTCFRGNLNYCINMMSRVLIQKASSGFPSYRDLRHRSNGILIYSNLC</sequence>
<dbReference type="EMBL" id="RHXB01000011">
    <property type="protein sequence ID" value="RSE24099.1"/>
    <property type="molecule type" value="Genomic_DNA"/>
</dbReference>
<comment type="caution">
    <text evidence="1">The sequence shown here is derived from an EMBL/GenBank/DDBJ whole genome shotgun (WGS) entry which is preliminary data.</text>
</comment>
<protein>
    <submittedName>
        <fullName evidence="1">Uncharacterized protein</fullName>
    </submittedName>
</protein>
<name>A0A3R9EI97_9ENTR</name>
<evidence type="ECO:0000313" key="1">
    <source>
        <dbReference type="EMBL" id="RSE24099.1"/>
    </source>
</evidence>
<dbReference type="AlphaFoldDB" id="A0A3R9EI97"/>